<feature type="repeat" description="WD" evidence="3">
    <location>
        <begin position="233"/>
        <end position="263"/>
    </location>
</feature>
<protein>
    <submittedName>
        <fullName evidence="7">Uncharacterized protein</fullName>
    </submittedName>
</protein>
<dbReference type="PANTHER" id="PTHR13720">
    <property type="entry name" value="WD-40 REPEAT PROTEIN"/>
    <property type="match status" value="1"/>
</dbReference>
<keyword evidence="2" id="KW-0677">Repeat</keyword>
<evidence type="ECO:0000259" key="5">
    <source>
        <dbReference type="Pfam" id="PF23414"/>
    </source>
</evidence>
<dbReference type="PANTHER" id="PTHR13720:SF33">
    <property type="entry name" value="HELP DOMAIN-CONTAINING PROTEIN"/>
    <property type="match status" value="1"/>
</dbReference>
<dbReference type="Pfam" id="PF03451">
    <property type="entry name" value="HELP"/>
    <property type="match status" value="1"/>
</dbReference>
<sequence>MEQSAGDRTAPKSVLRIEWIYGYRAAGCRSNIHVTASGEIVYFSAGVGIVENINEHKQKFFLGHDNDIISSALHHERVIIATGQIGKNAQICVWNTSAMKLESLLQGHKDGVGALNFHPDGEKIASVGIDSDNVIKIWNWRKGKMLATVIGHQERVLDIMQTQDQLITCGVKHIRFWTLLGNTLQYKDGSFGKFDVQTLLCIGHFSVPKTCFTGAINGDIYIWKDGKVDRFIAAAHSSSIYSIAMTANGFLSSGKDGLVKIWNDDFTPVGPSVKIPCFVQDSEEATVCSIACNDSFVIAGTRQSEIYSFNIQSNTAPKLVVAGHSDDGLWALACHPRENVFATGGDDGALRFWNADQMHIISFYFVPFSQSSATPSIRSCGYSSNGNNIAVGFDNGLVEIYPTSVTSQQDPHVKPIHIIQDRTERIQTVKFSPNDQYLAVSCSDGNIDIYVVKDKYKSLQFKYDNHGTAIYNIDWTEDEKYIQAAGEIKERYVFEISCKYIKVTERNVANIKNWHTYNSLKQDDVKGIWNKFAEKTDIVTIDADIHLGVIAGGDENGLIKLFRFPAERRGKSEF</sequence>
<evidence type="ECO:0000259" key="4">
    <source>
        <dbReference type="Pfam" id="PF23409"/>
    </source>
</evidence>
<dbReference type="PROSITE" id="PS50082">
    <property type="entry name" value="WD_REPEATS_2"/>
    <property type="match status" value="2"/>
</dbReference>
<dbReference type="InterPro" id="IPR005108">
    <property type="entry name" value="HELP"/>
</dbReference>
<evidence type="ECO:0000256" key="1">
    <source>
        <dbReference type="ARBA" id="ARBA00022574"/>
    </source>
</evidence>
<evidence type="ECO:0000313" key="7">
    <source>
        <dbReference type="EMBL" id="CAF4005798.1"/>
    </source>
</evidence>
<organism evidence="7 8">
    <name type="scientific">Didymodactylos carnosus</name>
    <dbReference type="NCBI Taxonomy" id="1234261"/>
    <lineage>
        <taxon>Eukaryota</taxon>
        <taxon>Metazoa</taxon>
        <taxon>Spiralia</taxon>
        <taxon>Gnathifera</taxon>
        <taxon>Rotifera</taxon>
        <taxon>Eurotatoria</taxon>
        <taxon>Bdelloidea</taxon>
        <taxon>Philodinida</taxon>
        <taxon>Philodinidae</taxon>
        <taxon>Didymodactylos</taxon>
    </lineage>
</organism>
<dbReference type="InterPro" id="IPR050630">
    <property type="entry name" value="WD_repeat_EMAP"/>
</dbReference>
<evidence type="ECO:0000256" key="3">
    <source>
        <dbReference type="PROSITE-ProRule" id="PRU00221"/>
    </source>
</evidence>
<dbReference type="EMBL" id="CAJOBA010035505">
    <property type="protein sequence ID" value="CAF4005798.1"/>
    <property type="molecule type" value="Genomic_DNA"/>
</dbReference>
<dbReference type="Proteomes" id="UP000682733">
    <property type="component" value="Unassembled WGS sequence"/>
</dbReference>
<evidence type="ECO:0000256" key="2">
    <source>
        <dbReference type="ARBA" id="ARBA00022737"/>
    </source>
</evidence>
<dbReference type="InterPro" id="IPR055442">
    <property type="entry name" value="Beta-prop_EML-like_2nd"/>
</dbReference>
<gene>
    <name evidence="6" type="ORF">OVA965_LOCUS23730</name>
    <name evidence="7" type="ORF">TMI583_LOCUS24448</name>
</gene>
<reference evidence="7" key="1">
    <citation type="submission" date="2021-02" db="EMBL/GenBank/DDBJ databases">
        <authorList>
            <person name="Nowell W R."/>
        </authorList>
    </citation>
    <scope>NUCLEOTIDE SEQUENCE</scope>
</reference>
<feature type="repeat" description="WD" evidence="3">
    <location>
        <begin position="105"/>
        <end position="148"/>
    </location>
</feature>
<evidence type="ECO:0000313" key="6">
    <source>
        <dbReference type="EMBL" id="CAF1195595.1"/>
    </source>
</evidence>
<dbReference type="Pfam" id="PF23414">
    <property type="entry name" value="Beta-prop_EML_2"/>
    <property type="match status" value="1"/>
</dbReference>
<dbReference type="InterPro" id="IPR055439">
    <property type="entry name" value="Beta-prop_EML_1st"/>
</dbReference>
<evidence type="ECO:0000313" key="8">
    <source>
        <dbReference type="Proteomes" id="UP000682733"/>
    </source>
</evidence>
<dbReference type="Proteomes" id="UP000677228">
    <property type="component" value="Unassembled WGS sequence"/>
</dbReference>
<dbReference type="Gene3D" id="2.130.10.10">
    <property type="entry name" value="YVTN repeat-like/Quinoprotein amine dehydrogenase"/>
    <property type="match status" value="2"/>
</dbReference>
<dbReference type="SUPFAM" id="SSF50978">
    <property type="entry name" value="WD40 repeat-like"/>
    <property type="match status" value="2"/>
</dbReference>
<accession>A0A8S2NKK6</accession>
<keyword evidence="1 3" id="KW-0853">WD repeat</keyword>
<dbReference type="Pfam" id="PF23409">
    <property type="entry name" value="Beta-prop_EML"/>
    <property type="match status" value="1"/>
</dbReference>
<dbReference type="InterPro" id="IPR036322">
    <property type="entry name" value="WD40_repeat_dom_sf"/>
</dbReference>
<dbReference type="InterPro" id="IPR015943">
    <property type="entry name" value="WD40/YVTN_repeat-like_dom_sf"/>
</dbReference>
<dbReference type="EMBL" id="CAJNOK010013977">
    <property type="protein sequence ID" value="CAF1195595.1"/>
    <property type="molecule type" value="Genomic_DNA"/>
</dbReference>
<feature type="domain" description="EML-like first beta-propeller" evidence="4">
    <location>
        <begin position="57"/>
        <end position="307"/>
    </location>
</feature>
<dbReference type="SMART" id="SM00320">
    <property type="entry name" value="WD40"/>
    <property type="match status" value="7"/>
</dbReference>
<dbReference type="InterPro" id="IPR001680">
    <property type="entry name" value="WD40_rpt"/>
</dbReference>
<dbReference type="AlphaFoldDB" id="A0A8S2NKK6"/>
<feature type="domain" description="EML-like second beta-propeller" evidence="5">
    <location>
        <begin position="329"/>
        <end position="570"/>
    </location>
</feature>
<proteinExistence type="predicted"/>
<name>A0A8S2NKK6_9BILA</name>
<dbReference type="GO" id="GO:0008017">
    <property type="term" value="F:microtubule binding"/>
    <property type="evidence" value="ECO:0007669"/>
    <property type="project" value="TreeGrafter"/>
</dbReference>
<comment type="caution">
    <text evidence="7">The sequence shown here is derived from an EMBL/GenBank/DDBJ whole genome shotgun (WGS) entry which is preliminary data.</text>
</comment>